<evidence type="ECO:0008006" key="3">
    <source>
        <dbReference type="Google" id="ProtNLM"/>
    </source>
</evidence>
<proteinExistence type="predicted"/>
<dbReference type="InterPro" id="IPR036047">
    <property type="entry name" value="F-box-like_dom_sf"/>
</dbReference>
<evidence type="ECO:0000313" key="1">
    <source>
        <dbReference type="EMBL" id="KAK9691964.1"/>
    </source>
</evidence>
<dbReference type="InterPro" id="IPR040275">
    <property type="entry name" value="At5g39450-like"/>
</dbReference>
<sequence length="489" mass="53762">MAQHTDCGHNSLLLNLADDILVLIGTSLSKRDICNLSICCKSLSTLPAFDKIWFRQCEELAVLSSADLVEWRKEVLSYKALCRFLTTVKPLLGIWVHQNPELGNVVYVMPGFASVVGCRVIPQTVGLSGVLWAPVFEVISDDNGAPVFILHGRDKDRDCIYPGTMKSIEKTCNVLLLEVEPNSERFVDQISDMVPFSKLSFNDRETLLETVTGGVCAQVPDSTCASLFPCPRDDEDRFRKDLAQLSARRAVLLKMHQLSQSGVGDDVTKMLFSLINSGDFLRAGDTVGLTLKASTTELSFHEAWPEMDDTTFALYKLPIQVPIVGQEYAGLWGGTFGNPTENKAGKAPFFVVLSYVQDSLLIATKILEGTDYVLYPNGSAMFIVNVSRPSTEPFPWNSGADSLPAGVTQAFTGEGIADGYGFRCTALMPGSLFVLQDDTLVFVWKGSRSVFTLQRLDLDELTRNGGRVPALPPVSNFSYLNRFFANVFA</sequence>
<dbReference type="EMBL" id="JBDFQZ010000009">
    <property type="protein sequence ID" value="KAK9691964.1"/>
    <property type="molecule type" value="Genomic_DNA"/>
</dbReference>
<dbReference type="AlphaFoldDB" id="A0AAW1IQI8"/>
<gene>
    <name evidence="1" type="ORF">RND81_09G232100</name>
</gene>
<dbReference type="PANTHER" id="PTHR31370">
    <property type="entry name" value="F-BOX PROTEIN FAMILY-LIKE"/>
    <property type="match status" value="1"/>
</dbReference>
<protein>
    <recommendedName>
        <fullName evidence="3">F-box domain-containing protein</fullName>
    </recommendedName>
</protein>
<evidence type="ECO:0000313" key="2">
    <source>
        <dbReference type="Proteomes" id="UP001443914"/>
    </source>
</evidence>
<organism evidence="1 2">
    <name type="scientific">Saponaria officinalis</name>
    <name type="common">Common soapwort</name>
    <name type="synonym">Lychnis saponaria</name>
    <dbReference type="NCBI Taxonomy" id="3572"/>
    <lineage>
        <taxon>Eukaryota</taxon>
        <taxon>Viridiplantae</taxon>
        <taxon>Streptophyta</taxon>
        <taxon>Embryophyta</taxon>
        <taxon>Tracheophyta</taxon>
        <taxon>Spermatophyta</taxon>
        <taxon>Magnoliopsida</taxon>
        <taxon>eudicotyledons</taxon>
        <taxon>Gunneridae</taxon>
        <taxon>Pentapetalae</taxon>
        <taxon>Caryophyllales</taxon>
        <taxon>Caryophyllaceae</taxon>
        <taxon>Caryophylleae</taxon>
        <taxon>Saponaria</taxon>
    </lineage>
</organism>
<dbReference type="SUPFAM" id="SSF81383">
    <property type="entry name" value="F-box domain"/>
    <property type="match status" value="1"/>
</dbReference>
<name>A0AAW1IQI8_SAPOF</name>
<accession>A0AAW1IQI8</accession>
<dbReference type="Proteomes" id="UP001443914">
    <property type="component" value="Unassembled WGS sequence"/>
</dbReference>
<keyword evidence="2" id="KW-1185">Reference proteome</keyword>
<dbReference type="PANTHER" id="PTHR31370:SF2">
    <property type="entry name" value="OS08G0105100 PROTEIN"/>
    <property type="match status" value="1"/>
</dbReference>
<reference evidence="1" key="1">
    <citation type="submission" date="2024-03" db="EMBL/GenBank/DDBJ databases">
        <title>WGS assembly of Saponaria officinalis var. Norfolk2.</title>
        <authorList>
            <person name="Jenkins J."/>
            <person name="Shu S."/>
            <person name="Grimwood J."/>
            <person name="Barry K."/>
            <person name="Goodstein D."/>
            <person name="Schmutz J."/>
            <person name="Leebens-Mack J."/>
            <person name="Osbourn A."/>
        </authorList>
    </citation>
    <scope>NUCLEOTIDE SEQUENCE [LARGE SCALE GENOMIC DNA]</scope>
    <source>
        <strain evidence="1">JIC</strain>
    </source>
</reference>
<comment type="caution">
    <text evidence="1">The sequence shown here is derived from an EMBL/GenBank/DDBJ whole genome shotgun (WGS) entry which is preliminary data.</text>
</comment>